<proteinExistence type="predicted"/>
<dbReference type="EMBL" id="JACNFK010000027">
    <property type="protein sequence ID" value="MBC8519804.1"/>
    <property type="molecule type" value="Genomic_DNA"/>
</dbReference>
<evidence type="ECO:0000313" key="2">
    <source>
        <dbReference type="EMBL" id="MBC8519804.1"/>
    </source>
</evidence>
<evidence type="ECO:0000259" key="1">
    <source>
        <dbReference type="Pfam" id="PF01243"/>
    </source>
</evidence>
<accession>A0A8J6NY05</accession>
<dbReference type="InterPro" id="IPR011576">
    <property type="entry name" value="Pyridox_Oxase_N"/>
</dbReference>
<dbReference type="Proteomes" id="UP000654401">
    <property type="component" value="Unassembled WGS sequence"/>
</dbReference>
<organism evidence="2 3">
    <name type="scientific">Candidatus Thiopontia autotrophica</name>
    <dbReference type="NCBI Taxonomy" id="2841688"/>
    <lineage>
        <taxon>Bacteria</taxon>
        <taxon>Pseudomonadati</taxon>
        <taxon>Pseudomonadota</taxon>
        <taxon>Gammaproteobacteria</taxon>
        <taxon>Candidatus Thiopontia</taxon>
    </lineage>
</organism>
<dbReference type="SUPFAM" id="SSF50475">
    <property type="entry name" value="FMN-binding split barrel"/>
    <property type="match status" value="1"/>
</dbReference>
<reference evidence="2 3" key="1">
    <citation type="submission" date="2020-08" db="EMBL/GenBank/DDBJ databases">
        <title>Bridging the membrane lipid divide: bacteria of the FCB group superphylum have the potential to synthesize archaeal ether lipids.</title>
        <authorList>
            <person name="Villanueva L."/>
            <person name="Von Meijenfeldt F.A.B."/>
            <person name="Westbye A.B."/>
            <person name="Yadav S."/>
            <person name="Hopmans E.C."/>
            <person name="Dutilh B.E."/>
            <person name="Sinninghe Damste J.S."/>
        </authorList>
    </citation>
    <scope>NUCLEOTIDE SEQUENCE [LARGE SCALE GENOMIC DNA]</scope>
    <source>
        <strain evidence="2">NIOZ-UU100</strain>
    </source>
</reference>
<dbReference type="AlphaFoldDB" id="A0A8J6NY05"/>
<dbReference type="Gene3D" id="2.30.110.10">
    <property type="entry name" value="Electron Transport, Fmn-binding Protein, Chain A"/>
    <property type="match status" value="1"/>
</dbReference>
<gene>
    <name evidence="2" type="ORF">H8D24_05305</name>
</gene>
<feature type="domain" description="Pyridoxamine 5'-phosphate oxidase N-terminal" evidence="1">
    <location>
        <begin position="8"/>
        <end position="130"/>
    </location>
</feature>
<protein>
    <submittedName>
        <fullName evidence="2">Pyridoxamine 5'-phosphate oxidase family protein</fullName>
    </submittedName>
</protein>
<evidence type="ECO:0000313" key="3">
    <source>
        <dbReference type="Proteomes" id="UP000654401"/>
    </source>
</evidence>
<comment type="caution">
    <text evidence="2">The sequence shown here is derived from an EMBL/GenBank/DDBJ whole genome shotgun (WGS) entry which is preliminary data.</text>
</comment>
<dbReference type="PANTHER" id="PTHR39336:SF1">
    <property type="entry name" value="PYRIDOXAMINE PHOSPHATE OXIDASE FAMILY PROTEIN (AFU_ORTHOLOGUE AFUA_6G11440)"/>
    <property type="match status" value="1"/>
</dbReference>
<name>A0A8J6NY05_9GAMM</name>
<dbReference type="PANTHER" id="PTHR39336">
    <property type="entry name" value="PYRIDOXAMINE PHOSPHATE OXIDASE FAMILY PROTEIN (AFU_ORTHOLOGUE AFUA_6G11440)"/>
    <property type="match status" value="1"/>
</dbReference>
<dbReference type="InterPro" id="IPR012349">
    <property type="entry name" value="Split_barrel_FMN-bd"/>
</dbReference>
<dbReference type="Pfam" id="PF01243">
    <property type="entry name" value="PNPOx_N"/>
    <property type="match status" value="1"/>
</dbReference>
<sequence length="177" mass="20339">MGQLFSALKERHIEFIEQQHIYFVATAPKEGRINLSPKGLDSLRVLNNNRILWLNLTGSGNETAAHLLEDHRMTLMFCSFEEKPLILRAYGTASTIHPDEPSWDDLYSNFSQGNGARQLIDLKVDLVHSSCGFGVPRMEFLGKRETLDEWIEKKGEKGIRQYWEEKNMISMDGKPTR</sequence>